<feature type="repeat" description="WD" evidence="1">
    <location>
        <begin position="118"/>
        <end position="152"/>
    </location>
</feature>
<gene>
    <name evidence="3" type="ORF">PPRIM_AZ9-3.1.T2340003</name>
</gene>
<proteinExistence type="predicted"/>
<dbReference type="InterPro" id="IPR001680">
    <property type="entry name" value="WD40_rpt"/>
</dbReference>
<evidence type="ECO:0000256" key="1">
    <source>
        <dbReference type="PROSITE-ProRule" id="PRU00221"/>
    </source>
</evidence>
<dbReference type="SMART" id="SM00320">
    <property type="entry name" value="WD40"/>
    <property type="match status" value="6"/>
</dbReference>
<name>A0A8S1QTR4_PARPR</name>
<dbReference type="CDD" id="cd00200">
    <property type="entry name" value="WD40"/>
    <property type="match status" value="1"/>
</dbReference>
<dbReference type="PROSITE" id="PS50294">
    <property type="entry name" value="WD_REPEATS_REGION"/>
    <property type="match status" value="4"/>
</dbReference>
<dbReference type="AlphaFoldDB" id="A0A8S1QTR4"/>
<keyword evidence="1" id="KW-0853">WD repeat</keyword>
<feature type="repeat" description="WD" evidence="1">
    <location>
        <begin position="244"/>
        <end position="285"/>
    </location>
</feature>
<dbReference type="InterPro" id="IPR019775">
    <property type="entry name" value="WD40_repeat_CS"/>
</dbReference>
<organism evidence="3 4">
    <name type="scientific">Paramecium primaurelia</name>
    <dbReference type="NCBI Taxonomy" id="5886"/>
    <lineage>
        <taxon>Eukaryota</taxon>
        <taxon>Sar</taxon>
        <taxon>Alveolata</taxon>
        <taxon>Ciliophora</taxon>
        <taxon>Intramacronucleata</taxon>
        <taxon>Oligohymenophorea</taxon>
        <taxon>Peniculida</taxon>
        <taxon>Parameciidae</taxon>
        <taxon>Paramecium</taxon>
    </lineage>
</organism>
<protein>
    <submittedName>
        <fullName evidence="3">Uncharacterized protein</fullName>
    </submittedName>
</protein>
<dbReference type="Pfam" id="PF00400">
    <property type="entry name" value="WD40"/>
    <property type="match status" value="6"/>
</dbReference>
<reference evidence="3" key="1">
    <citation type="submission" date="2021-01" db="EMBL/GenBank/DDBJ databases">
        <authorList>
            <consortium name="Genoscope - CEA"/>
            <person name="William W."/>
        </authorList>
    </citation>
    <scope>NUCLEOTIDE SEQUENCE</scope>
</reference>
<dbReference type="PROSITE" id="PS50082">
    <property type="entry name" value="WD_REPEATS_2"/>
    <property type="match status" value="4"/>
</dbReference>
<comment type="caution">
    <text evidence="3">The sequence shown here is derived from an EMBL/GenBank/DDBJ whole genome shotgun (WGS) entry which is preliminary data.</text>
</comment>
<dbReference type="EMBL" id="CAJJDM010000243">
    <property type="protein sequence ID" value="CAD8118315.1"/>
    <property type="molecule type" value="Genomic_DNA"/>
</dbReference>
<feature type="repeat" description="WD" evidence="1">
    <location>
        <begin position="160"/>
        <end position="201"/>
    </location>
</feature>
<evidence type="ECO:0000256" key="2">
    <source>
        <dbReference type="SAM" id="Phobius"/>
    </source>
</evidence>
<feature type="transmembrane region" description="Helical" evidence="2">
    <location>
        <begin position="467"/>
        <end position="488"/>
    </location>
</feature>
<keyword evidence="4" id="KW-1185">Reference proteome</keyword>
<evidence type="ECO:0000313" key="4">
    <source>
        <dbReference type="Proteomes" id="UP000688137"/>
    </source>
</evidence>
<keyword evidence="2" id="KW-1133">Transmembrane helix</keyword>
<evidence type="ECO:0000313" key="3">
    <source>
        <dbReference type="EMBL" id="CAD8118315.1"/>
    </source>
</evidence>
<sequence>MVPFVYGIFKQEDKMQYQIIIAIMFDQFVSLLMVLQQLYLCMGCQDRTIQIKIEWSLKRCEIYLFFSQQMGYLEQNQMLIITLLYQYAFLLMVLNQHLVEIVPSVNGMLRHKKYYLEFFGHSSWINSISFTPDGCTLASGCSDGSIGIWNMQKCQLKSMLYDHSGWVTSVCFSSDGLIFASGSFDQSIHLWDVKTALQQSKLDGHSRSVLQVSFSPDRKIFASCSEDKSVCLWDAKTGRQKSILNGHRDYVLSVCFSPEGQTLASCSDDKSILQWYDQTGQQIAKLNGHDLCVNSVCFSPDGTTLASGCGNPYNGGNFSIPKLDCHDSCVNSVCISPDGTLLASCNGILHSCKDCSIRLWDFKTGYQILDSDKNLKDILAQLKLPHQANSLFHNTTTPITILLISQKLIFQAEGALIFNEQFTNQQGIDLGLFLKQKGCYLLEGQINFQKSKCDYNPEKPYMLNCNYFSYIKVLGSGFFYFISSFLFFKF</sequence>
<dbReference type="PANTHER" id="PTHR19879">
    <property type="entry name" value="TRANSCRIPTION INITIATION FACTOR TFIID"/>
    <property type="match status" value="1"/>
</dbReference>
<dbReference type="Proteomes" id="UP000688137">
    <property type="component" value="Unassembled WGS sequence"/>
</dbReference>
<feature type="repeat" description="WD" evidence="1">
    <location>
        <begin position="202"/>
        <end position="243"/>
    </location>
</feature>
<keyword evidence="2" id="KW-0472">Membrane</keyword>
<accession>A0A8S1QTR4</accession>
<dbReference type="PANTHER" id="PTHR19879:SF9">
    <property type="entry name" value="TRANSCRIPTION INITIATION FACTOR TFIID SUBUNIT 5"/>
    <property type="match status" value="1"/>
</dbReference>
<dbReference type="PROSITE" id="PS00678">
    <property type="entry name" value="WD_REPEATS_1"/>
    <property type="match status" value="1"/>
</dbReference>
<keyword evidence="2" id="KW-0812">Transmembrane</keyword>